<protein>
    <recommendedName>
        <fullName evidence="1">Trk system potassium uptake protein TrkA</fullName>
    </recommendedName>
</protein>
<dbReference type="Gene3D" id="3.30.70.1450">
    <property type="entry name" value="Regulator of K+ conductance, C-terminal domain"/>
    <property type="match status" value="2"/>
</dbReference>
<keyword evidence="4" id="KW-0630">Potassium</keyword>
<evidence type="ECO:0000313" key="9">
    <source>
        <dbReference type="EMBL" id="MPW24480.1"/>
    </source>
</evidence>
<dbReference type="Proteomes" id="UP000440004">
    <property type="component" value="Unassembled WGS sequence"/>
</dbReference>
<feature type="domain" description="RCK N-terminal" evidence="7">
    <location>
        <begin position="1"/>
        <end position="119"/>
    </location>
</feature>
<feature type="domain" description="RCK C-terminal" evidence="8">
    <location>
        <begin position="139"/>
        <end position="220"/>
    </location>
</feature>
<keyword evidence="3" id="KW-0633">Potassium transport</keyword>
<dbReference type="PANTHER" id="PTHR43833">
    <property type="entry name" value="POTASSIUM CHANNEL PROTEIN 2-RELATED-RELATED"/>
    <property type="match status" value="1"/>
</dbReference>
<dbReference type="Pfam" id="PF02080">
    <property type="entry name" value="TrkA_C"/>
    <property type="match status" value="2"/>
</dbReference>
<dbReference type="RefSeq" id="WP_152800992.1">
    <property type="nucleotide sequence ID" value="NZ_WHNX01000002.1"/>
</dbReference>
<dbReference type="InterPro" id="IPR036291">
    <property type="entry name" value="NAD(P)-bd_dom_sf"/>
</dbReference>
<dbReference type="PANTHER" id="PTHR43833:SF5">
    <property type="entry name" value="TRK SYSTEM POTASSIUM UPTAKE PROTEIN TRKA"/>
    <property type="match status" value="1"/>
</dbReference>
<keyword evidence="2" id="KW-0813">Transport</keyword>
<dbReference type="InterPro" id="IPR006036">
    <property type="entry name" value="K_uptake_TrkA"/>
</dbReference>
<dbReference type="InterPro" id="IPR050721">
    <property type="entry name" value="Trk_Ktr_HKT_K-transport"/>
</dbReference>
<dbReference type="PROSITE" id="PS51202">
    <property type="entry name" value="RCK_C"/>
    <property type="match status" value="2"/>
</dbReference>
<dbReference type="Gene3D" id="3.40.50.720">
    <property type="entry name" value="NAD(P)-binding Rossmann-like Domain"/>
    <property type="match status" value="2"/>
</dbReference>
<evidence type="ECO:0000256" key="3">
    <source>
        <dbReference type="ARBA" id="ARBA00022538"/>
    </source>
</evidence>
<dbReference type="Pfam" id="PF02254">
    <property type="entry name" value="TrkA_N"/>
    <property type="match status" value="2"/>
</dbReference>
<dbReference type="NCBIfam" id="NF007031">
    <property type="entry name" value="PRK09496.1-2"/>
    <property type="match status" value="1"/>
</dbReference>
<dbReference type="AlphaFoldDB" id="A0A6A7K521"/>
<organism evidence="9 10">
    <name type="scientific">Alkalibaculum sporogenes</name>
    <dbReference type="NCBI Taxonomy" id="2655001"/>
    <lineage>
        <taxon>Bacteria</taxon>
        <taxon>Bacillati</taxon>
        <taxon>Bacillota</taxon>
        <taxon>Clostridia</taxon>
        <taxon>Eubacteriales</taxon>
        <taxon>Eubacteriaceae</taxon>
        <taxon>Alkalibaculum</taxon>
    </lineage>
</organism>
<evidence type="ECO:0000259" key="7">
    <source>
        <dbReference type="PROSITE" id="PS51201"/>
    </source>
</evidence>
<accession>A0A6A7K521</accession>
<dbReference type="SUPFAM" id="SSF51735">
    <property type="entry name" value="NAD(P)-binding Rossmann-fold domains"/>
    <property type="match status" value="2"/>
</dbReference>
<dbReference type="InterPro" id="IPR003148">
    <property type="entry name" value="RCK_N"/>
</dbReference>
<dbReference type="GO" id="GO:0015079">
    <property type="term" value="F:potassium ion transmembrane transporter activity"/>
    <property type="evidence" value="ECO:0007669"/>
    <property type="project" value="InterPro"/>
</dbReference>
<dbReference type="EMBL" id="WHNX01000002">
    <property type="protein sequence ID" value="MPW24480.1"/>
    <property type="molecule type" value="Genomic_DNA"/>
</dbReference>
<dbReference type="GO" id="GO:0005886">
    <property type="term" value="C:plasma membrane"/>
    <property type="evidence" value="ECO:0007669"/>
    <property type="project" value="InterPro"/>
</dbReference>
<comment type="caution">
    <text evidence="9">The sequence shown here is derived from an EMBL/GenBank/DDBJ whole genome shotgun (WGS) entry which is preliminary data.</text>
</comment>
<feature type="domain" description="RCK C-terminal" evidence="8">
    <location>
        <begin position="364"/>
        <end position="445"/>
    </location>
</feature>
<evidence type="ECO:0000256" key="4">
    <source>
        <dbReference type="ARBA" id="ARBA00022958"/>
    </source>
</evidence>
<dbReference type="PROSITE" id="PS51201">
    <property type="entry name" value="RCK_N"/>
    <property type="match status" value="2"/>
</dbReference>
<dbReference type="NCBIfam" id="NF007039">
    <property type="entry name" value="PRK09496.3-2"/>
    <property type="match status" value="1"/>
</dbReference>
<evidence type="ECO:0000256" key="6">
    <source>
        <dbReference type="ARBA" id="ARBA00023065"/>
    </source>
</evidence>
<evidence type="ECO:0000256" key="2">
    <source>
        <dbReference type="ARBA" id="ARBA00022448"/>
    </source>
</evidence>
<dbReference type="SUPFAM" id="SSF116726">
    <property type="entry name" value="TrkA C-terminal domain-like"/>
    <property type="match status" value="2"/>
</dbReference>
<evidence type="ECO:0000256" key="5">
    <source>
        <dbReference type="ARBA" id="ARBA00023027"/>
    </source>
</evidence>
<gene>
    <name evidence="9" type="primary">trkA</name>
    <name evidence="9" type="ORF">GC105_01560</name>
</gene>
<proteinExistence type="predicted"/>
<evidence type="ECO:0000313" key="10">
    <source>
        <dbReference type="Proteomes" id="UP000440004"/>
    </source>
</evidence>
<keyword evidence="10" id="KW-1185">Reference proteome</keyword>
<dbReference type="InterPro" id="IPR036721">
    <property type="entry name" value="RCK_C_sf"/>
</dbReference>
<name>A0A6A7K521_9FIRM</name>
<dbReference type="PRINTS" id="PR00335">
    <property type="entry name" value="KUPTAKETRKA"/>
</dbReference>
<dbReference type="InterPro" id="IPR006037">
    <property type="entry name" value="RCK_C"/>
</dbReference>
<keyword evidence="5" id="KW-0520">NAD</keyword>
<feature type="domain" description="RCK N-terminal" evidence="7">
    <location>
        <begin position="227"/>
        <end position="344"/>
    </location>
</feature>
<keyword evidence="6" id="KW-0406">Ion transport</keyword>
<evidence type="ECO:0000259" key="8">
    <source>
        <dbReference type="PROSITE" id="PS51202"/>
    </source>
</evidence>
<evidence type="ECO:0000256" key="1">
    <source>
        <dbReference type="ARBA" id="ARBA00017378"/>
    </source>
</evidence>
<dbReference type="NCBIfam" id="NF007032">
    <property type="entry name" value="PRK09496.1-4"/>
    <property type="match status" value="1"/>
</dbReference>
<dbReference type="NCBIfam" id="NF007041">
    <property type="entry name" value="PRK09496.3-4"/>
    <property type="match status" value="1"/>
</dbReference>
<reference evidence="9 10" key="1">
    <citation type="submission" date="2019-10" db="EMBL/GenBank/DDBJ databases">
        <title>Alkalibaculum tamaniensis sp.nov., a new alkaliphilic acetogen, isolated on methoxylated aromatics from a mud volcano.</title>
        <authorList>
            <person name="Khomyakova M.A."/>
            <person name="Merkel A.Y."/>
            <person name="Bonch-Osmolovskaya E.A."/>
            <person name="Slobodkin A.I."/>
        </authorList>
    </citation>
    <scope>NUCLEOTIDE SEQUENCE [LARGE SCALE GENOMIC DNA]</scope>
    <source>
        <strain evidence="9 10">M08DMB</strain>
    </source>
</reference>
<sequence length="445" mass="49185">MKVLIVGAGKLGYNIAQTLSSADEITLVDINGAVLEKINEHLDVMTIKGSGANVDVLKDLGISNFDLVIATATSDELNIIVCMTAKKLGCKKAIARIRNPEYTGQLSFIKSTMDIDFVVNPELAVADEITRYIAQKYNFFHGKYAGGSISVLDCKASEIDSFIDKKIKDISHVNYITIVAILRNGETIIPYGETIIEKEDTVFIVGKSKDIDHLLKSKKTSQNGHLVKKAMILGGGKVGYYLAKRLNKLGIDVKLIEEDYNRCIQLSELLEDVLIIHGNGTDIDLLEDEDLDKMDAFIGVTGHDEDNLFMSLRAKQLNVKKVIAKVSRQSHKHISERLGIDIALNPIEITAAEIVKFIQGGQVVSVSFLLGGNVEVIEMIVDDQFKYIGKTISEIPFPKGVIVGAMMQDKNVIIPNGDTRIILKDRLIIFSLIDQFPSIERFFTL</sequence>